<dbReference type="Proteomes" id="UP000887565">
    <property type="component" value="Unplaced"/>
</dbReference>
<keyword evidence="2" id="KW-1185">Reference proteome</keyword>
<organism evidence="2 3">
    <name type="scientific">Romanomermis culicivorax</name>
    <name type="common">Nematode worm</name>
    <dbReference type="NCBI Taxonomy" id="13658"/>
    <lineage>
        <taxon>Eukaryota</taxon>
        <taxon>Metazoa</taxon>
        <taxon>Ecdysozoa</taxon>
        <taxon>Nematoda</taxon>
        <taxon>Enoplea</taxon>
        <taxon>Dorylaimia</taxon>
        <taxon>Mermithida</taxon>
        <taxon>Mermithoidea</taxon>
        <taxon>Mermithidae</taxon>
        <taxon>Romanomermis</taxon>
    </lineage>
</organism>
<keyword evidence="1" id="KW-0732">Signal</keyword>
<feature type="signal peptide" evidence="1">
    <location>
        <begin position="1"/>
        <end position="18"/>
    </location>
</feature>
<accession>A0A915HR69</accession>
<evidence type="ECO:0000313" key="2">
    <source>
        <dbReference type="Proteomes" id="UP000887565"/>
    </source>
</evidence>
<sequence>MKFVIGYLCLIFTSVTEAQTCASETQNYISCVYDAKKSIGLWHFRRPYADHEKLNRCFSV</sequence>
<proteinExistence type="predicted"/>
<evidence type="ECO:0000256" key="1">
    <source>
        <dbReference type="SAM" id="SignalP"/>
    </source>
</evidence>
<evidence type="ECO:0000313" key="3">
    <source>
        <dbReference type="WBParaSite" id="nRc.2.0.1.t04016-RA"/>
    </source>
</evidence>
<protein>
    <submittedName>
        <fullName evidence="3">Uncharacterized protein</fullName>
    </submittedName>
</protein>
<name>A0A915HR69_ROMCU</name>
<reference evidence="3" key="1">
    <citation type="submission" date="2022-11" db="UniProtKB">
        <authorList>
            <consortium name="WormBaseParasite"/>
        </authorList>
    </citation>
    <scope>IDENTIFICATION</scope>
</reference>
<feature type="chain" id="PRO_5037804616" evidence="1">
    <location>
        <begin position="19"/>
        <end position="60"/>
    </location>
</feature>
<dbReference type="AlphaFoldDB" id="A0A915HR69"/>
<dbReference type="WBParaSite" id="nRc.2.0.1.t04016-RA">
    <property type="protein sequence ID" value="nRc.2.0.1.t04016-RA"/>
    <property type="gene ID" value="nRc.2.0.1.g04016"/>
</dbReference>